<dbReference type="RefSeq" id="XP_028542761.1">
    <property type="nucleotide sequence ID" value="XM_028686960.1"/>
</dbReference>
<comment type="similarity">
    <text evidence="2">Belongs to the actin family.</text>
</comment>
<dbReference type="PANTHER" id="PTHR11937">
    <property type="entry name" value="ACTIN"/>
    <property type="match status" value="1"/>
</dbReference>
<proteinExistence type="inferred from homology"/>
<evidence type="ECO:0000313" key="4">
    <source>
        <dbReference type="Proteomes" id="UP000195521"/>
    </source>
</evidence>
<evidence type="ECO:0000256" key="1">
    <source>
        <dbReference type="ARBA" id="ARBA00049360"/>
    </source>
</evidence>
<dbReference type="EMBL" id="BDQF01000008">
    <property type="protein sequence ID" value="GAW80172.1"/>
    <property type="molecule type" value="Genomic_DNA"/>
</dbReference>
<keyword evidence="4" id="KW-1185">Reference proteome</keyword>
<dbReference type="Proteomes" id="UP000195521">
    <property type="component" value="Unassembled WGS sequence"/>
</dbReference>
<dbReference type="Gene3D" id="3.90.640.10">
    <property type="entry name" value="Actin, Chain A, domain 4"/>
    <property type="match status" value="1"/>
</dbReference>
<sequence>MNKREEGINTPIQSPITESLYLKLRDPLGPHVNLNNSVTSSEKKKKLHKRISFSSFSNTTCSDIIKLSNYLPIENNIVLLTLGNYSFKVGLVNKYDCKLQSLRLPQMEIIEPWRELGYLYPPYKNYEIIEESIYHCFSNIYKINLKNKDLFIPFSSKNSMQDFSTLGDILFDTFKVQSVAFKEPSFVSSLIILEHLLQEQKNKQHTYQVMFYRDGEKDTVACNENLSDTTSGRRHSLSNCEEGCKNDKEDFSMLQIKSNIPSSPCKKTKTIERKRKRTGKEEYPMECLTKLKELNFFNFTAILVNIGSTKTTCTPVINGIPLPDLSNIYYIGGYDIDNQIFDEMKRNEKYQKDVSLESAKIAKEKRVLTPKTREECGYLSLLYDKAPKNYLVNSFELHFNKIFASAVNSTEIFFSPYHLGNYLKTESYKKLHTYDINVTYYSTEATPSLNSSLSYIFTQNTLPCVIYDTIQKCPIDTRRELFKNIYLIGGSSIIRGFRERLQNELYDFVKNKNFYINISINVHVVRWTMLQKYAIYSGSHYFLELFDYYNYNITRADYEEYGENILERLSLQGKLLY</sequence>
<dbReference type="OrthoDB" id="421448at2759"/>
<comment type="catalytic activity">
    <reaction evidence="1">
        <text>ATP + H2O = ADP + phosphate + H(+)</text>
        <dbReference type="Rhea" id="RHEA:13065"/>
        <dbReference type="ChEBI" id="CHEBI:15377"/>
        <dbReference type="ChEBI" id="CHEBI:15378"/>
        <dbReference type="ChEBI" id="CHEBI:30616"/>
        <dbReference type="ChEBI" id="CHEBI:43474"/>
        <dbReference type="ChEBI" id="CHEBI:456216"/>
    </reaction>
</comment>
<dbReference type="AlphaFoldDB" id="A0A1Y1JHD7"/>
<dbReference type="SMART" id="SM00268">
    <property type="entry name" value="ACTIN"/>
    <property type="match status" value="1"/>
</dbReference>
<reference evidence="4" key="1">
    <citation type="submission" date="2017-04" db="EMBL/GenBank/DDBJ databases">
        <title>Plasmodium gonderi genome.</title>
        <authorList>
            <person name="Arisue N."/>
            <person name="Honma H."/>
            <person name="Kawai S."/>
            <person name="Tougan T."/>
            <person name="Tanabe K."/>
            <person name="Horii T."/>
        </authorList>
    </citation>
    <scope>NUCLEOTIDE SEQUENCE [LARGE SCALE GENOMIC DNA]</scope>
    <source>
        <strain evidence="4">ATCC 30045</strain>
    </source>
</reference>
<dbReference type="InterPro" id="IPR043129">
    <property type="entry name" value="ATPase_NBD"/>
</dbReference>
<dbReference type="Gene3D" id="3.30.420.40">
    <property type="match status" value="1"/>
</dbReference>
<dbReference type="OMA" id="SNVCINV"/>
<organism evidence="3 4">
    <name type="scientific">Plasmodium gonderi</name>
    <dbReference type="NCBI Taxonomy" id="77519"/>
    <lineage>
        <taxon>Eukaryota</taxon>
        <taxon>Sar</taxon>
        <taxon>Alveolata</taxon>
        <taxon>Apicomplexa</taxon>
        <taxon>Aconoidasida</taxon>
        <taxon>Haemosporida</taxon>
        <taxon>Plasmodiidae</taxon>
        <taxon>Plasmodium</taxon>
        <taxon>Plasmodium (Plasmodium)</taxon>
    </lineage>
</organism>
<dbReference type="InterPro" id="IPR004000">
    <property type="entry name" value="Actin"/>
</dbReference>
<evidence type="ECO:0000256" key="2">
    <source>
        <dbReference type="RuleBase" id="RU000487"/>
    </source>
</evidence>
<dbReference type="GeneID" id="39746885"/>
<evidence type="ECO:0000313" key="3">
    <source>
        <dbReference type="EMBL" id="GAW80172.1"/>
    </source>
</evidence>
<name>A0A1Y1JHD7_PLAGO</name>
<dbReference type="Pfam" id="PF00022">
    <property type="entry name" value="Actin"/>
    <property type="match status" value="1"/>
</dbReference>
<comment type="caution">
    <text evidence="3">The sequence shown here is derived from an EMBL/GenBank/DDBJ whole genome shotgun (WGS) entry which is preliminary data.</text>
</comment>
<dbReference type="SUPFAM" id="SSF53067">
    <property type="entry name" value="Actin-like ATPase domain"/>
    <property type="match status" value="1"/>
</dbReference>
<protein>
    <submittedName>
        <fullName evidence="3">Actin-like protein</fullName>
    </submittedName>
</protein>
<accession>A0A1Y1JHD7</accession>
<gene>
    <name evidence="3" type="ORF">PGO_070870</name>
</gene>